<comment type="caution">
    <text evidence="2">The sequence shown here is derived from an EMBL/GenBank/DDBJ whole genome shotgun (WGS) entry which is preliminary data.</text>
</comment>
<name>A0A0V1AHJ8_TRISP</name>
<accession>A0A0V1AHJ8</accession>
<dbReference type="Proteomes" id="UP000054776">
    <property type="component" value="Unassembled WGS sequence"/>
</dbReference>
<proteinExistence type="predicted"/>
<evidence type="ECO:0000313" key="3">
    <source>
        <dbReference type="Proteomes" id="UP000054776"/>
    </source>
</evidence>
<evidence type="ECO:0000313" key="2">
    <source>
        <dbReference type="EMBL" id="KRY24196.1"/>
    </source>
</evidence>
<protein>
    <submittedName>
        <fullName evidence="2">Uncharacterized protein</fullName>
    </submittedName>
</protein>
<dbReference type="InParanoid" id="A0A0V1AHJ8"/>
<evidence type="ECO:0000256" key="1">
    <source>
        <dbReference type="SAM" id="MobiDB-lite"/>
    </source>
</evidence>
<sequence>MNAHQQRQVDTPTKPGKMTSNTAPPAQEQKQQQQPCQVKRS</sequence>
<organism evidence="2 3">
    <name type="scientific">Trichinella spiralis</name>
    <name type="common">Trichina worm</name>
    <dbReference type="NCBI Taxonomy" id="6334"/>
    <lineage>
        <taxon>Eukaryota</taxon>
        <taxon>Metazoa</taxon>
        <taxon>Ecdysozoa</taxon>
        <taxon>Nematoda</taxon>
        <taxon>Enoplea</taxon>
        <taxon>Dorylaimia</taxon>
        <taxon>Trichinellida</taxon>
        <taxon>Trichinellidae</taxon>
        <taxon>Trichinella</taxon>
    </lineage>
</organism>
<dbReference type="EMBL" id="JYDH01001931">
    <property type="protein sequence ID" value="KRY24196.1"/>
    <property type="molecule type" value="Genomic_DNA"/>
</dbReference>
<reference evidence="2 3" key="1">
    <citation type="submission" date="2015-01" db="EMBL/GenBank/DDBJ databases">
        <title>Evolution of Trichinella species and genotypes.</title>
        <authorList>
            <person name="Korhonen P.K."/>
            <person name="Edoardo P."/>
            <person name="Giuseppe L.R."/>
            <person name="Gasser R.B."/>
        </authorList>
    </citation>
    <scope>NUCLEOTIDE SEQUENCE [LARGE SCALE GENOMIC DNA]</scope>
    <source>
        <strain evidence="2">ISS3</strain>
    </source>
</reference>
<feature type="region of interest" description="Disordered" evidence="1">
    <location>
        <begin position="1"/>
        <end position="41"/>
    </location>
</feature>
<dbReference type="AlphaFoldDB" id="A0A0V1AHJ8"/>
<feature type="compositionally biased region" description="Polar residues" evidence="1">
    <location>
        <begin position="1"/>
        <end position="11"/>
    </location>
</feature>
<gene>
    <name evidence="2" type="ORF">T01_4987</name>
</gene>
<feature type="compositionally biased region" description="Low complexity" evidence="1">
    <location>
        <begin position="24"/>
        <end position="41"/>
    </location>
</feature>
<keyword evidence="3" id="KW-1185">Reference proteome</keyword>